<evidence type="ECO:0000259" key="3">
    <source>
        <dbReference type="Pfam" id="PF07786"/>
    </source>
</evidence>
<name>A0A644TX46_9ZZZZ</name>
<feature type="region of interest" description="Disordered" evidence="1">
    <location>
        <begin position="1"/>
        <end position="20"/>
    </location>
</feature>
<protein>
    <recommendedName>
        <fullName evidence="3">Heparan-alpha-glucosaminide N-acetyltransferase catalytic domain-containing protein</fullName>
    </recommendedName>
</protein>
<organism evidence="4">
    <name type="scientific">bioreactor metagenome</name>
    <dbReference type="NCBI Taxonomy" id="1076179"/>
    <lineage>
        <taxon>unclassified sequences</taxon>
        <taxon>metagenomes</taxon>
        <taxon>ecological metagenomes</taxon>
    </lineage>
</organism>
<feature type="transmembrane region" description="Helical" evidence="2">
    <location>
        <begin position="249"/>
        <end position="274"/>
    </location>
</feature>
<comment type="caution">
    <text evidence="4">The sequence shown here is derived from an EMBL/GenBank/DDBJ whole genome shotgun (WGS) entry which is preliminary data.</text>
</comment>
<dbReference type="InterPro" id="IPR012429">
    <property type="entry name" value="HGSNAT_cat"/>
</dbReference>
<feature type="transmembrane region" description="Helical" evidence="2">
    <location>
        <begin position="159"/>
        <end position="176"/>
    </location>
</feature>
<feature type="transmembrane region" description="Helical" evidence="2">
    <location>
        <begin position="105"/>
        <end position="126"/>
    </location>
</feature>
<feature type="transmembrane region" description="Helical" evidence="2">
    <location>
        <begin position="132"/>
        <end position="152"/>
    </location>
</feature>
<evidence type="ECO:0000256" key="2">
    <source>
        <dbReference type="SAM" id="Phobius"/>
    </source>
</evidence>
<evidence type="ECO:0000313" key="4">
    <source>
        <dbReference type="EMBL" id="MPL71564.1"/>
    </source>
</evidence>
<keyword evidence="2" id="KW-1133">Transmembrane helix</keyword>
<feature type="transmembrane region" description="Helical" evidence="2">
    <location>
        <begin position="202"/>
        <end position="220"/>
    </location>
</feature>
<feature type="transmembrane region" description="Helical" evidence="2">
    <location>
        <begin position="60"/>
        <end position="84"/>
    </location>
</feature>
<evidence type="ECO:0000256" key="1">
    <source>
        <dbReference type="SAM" id="MobiDB-lite"/>
    </source>
</evidence>
<feature type="compositionally biased region" description="Polar residues" evidence="1">
    <location>
        <begin position="1"/>
        <end position="14"/>
    </location>
</feature>
<proteinExistence type="predicted"/>
<gene>
    <name evidence="4" type="ORF">SDC9_17341</name>
</gene>
<sequence length="275" mass="31161">MPETMSNDEPSGTPGSPPRVKSERYWEIDAIRGLALFGMLYFHFLAILVMFHILEETNEFLFYYSPIVIVSAAFILIAGVAIVLRYNRMLGKPMGSYYREIAKKALILFFIAMCITALTWLASVVIYNDDVFIKFGFLHMLSISMLISIPLLRFGKWNILFGILIILIGVFIIPGIQDPGWLYPLGIHGADFMDHTPDYFPIFPWSGFILLGVGLGNIFYPKGVRSFSVRQPGILGRFFAKMGYGKVTLIIYLVHMPIFFVILWLLSITTGIGYV</sequence>
<feature type="domain" description="Heparan-alpha-glucosaminide N-acetyltransferase catalytic" evidence="3">
    <location>
        <begin position="24"/>
        <end position="257"/>
    </location>
</feature>
<keyword evidence="2" id="KW-0812">Transmembrane</keyword>
<dbReference type="EMBL" id="VSSQ01000060">
    <property type="protein sequence ID" value="MPL71564.1"/>
    <property type="molecule type" value="Genomic_DNA"/>
</dbReference>
<dbReference type="AlphaFoldDB" id="A0A644TX46"/>
<keyword evidence="2" id="KW-0472">Membrane</keyword>
<dbReference type="Pfam" id="PF07786">
    <property type="entry name" value="HGSNAT_cat"/>
    <property type="match status" value="1"/>
</dbReference>
<feature type="transmembrane region" description="Helical" evidence="2">
    <location>
        <begin position="34"/>
        <end position="54"/>
    </location>
</feature>
<accession>A0A644TX46</accession>
<reference evidence="4" key="1">
    <citation type="submission" date="2019-08" db="EMBL/GenBank/DDBJ databases">
        <authorList>
            <person name="Kucharzyk K."/>
            <person name="Murdoch R.W."/>
            <person name="Higgins S."/>
            <person name="Loffler F."/>
        </authorList>
    </citation>
    <scope>NUCLEOTIDE SEQUENCE</scope>
</reference>